<accession>A0ABP5F067</accession>
<feature type="transmembrane region" description="Helical" evidence="2">
    <location>
        <begin position="40"/>
        <end position="58"/>
    </location>
</feature>
<comment type="caution">
    <text evidence="3">The sequence shown here is derived from an EMBL/GenBank/DDBJ whole genome shotgun (WGS) entry which is preliminary data.</text>
</comment>
<proteinExistence type="predicted"/>
<feature type="transmembrane region" description="Helical" evidence="2">
    <location>
        <begin position="518"/>
        <end position="538"/>
    </location>
</feature>
<name>A0ABP5F067_9ACTN</name>
<keyword evidence="2" id="KW-0472">Membrane</keyword>
<keyword evidence="4" id="KW-1185">Reference proteome</keyword>
<feature type="transmembrane region" description="Helical" evidence="2">
    <location>
        <begin position="279"/>
        <end position="298"/>
    </location>
</feature>
<evidence type="ECO:0000256" key="2">
    <source>
        <dbReference type="SAM" id="Phobius"/>
    </source>
</evidence>
<feature type="transmembrane region" description="Helical" evidence="2">
    <location>
        <begin position="310"/>
        <end position="328"/>
    </location>
</feature>
<feature type="transmembrane region" description="Helical" evidence="2">
    <location>
        <begin position="255"/>
        <end position="273"/>
    </location>
</feature>
<dbReference type="Proteomes" id="UP001500751">
    <property type="component" value="Unassembled WGS sequence"/>
</dbReference>
<feature type="region of interest" description="Disordered" evidence="1">
    <location>
        <begin position="1"/>
        <end position="20"/>
    </location>
</feature>
<dbReference type="EMBL" id="BAAAQN010000002">
    <property type="protein sequence ID" value="GAA2013089.1"/>
    <property type="molecule type" value="Genomic_DNA"/>
</dbReference>
<evidence type="ECO:0000256" key="1">
    <source>
        <dbReference type="SAM" id="MobiDB-lite"/>
    </source>
</evidence>
<feature type="transmembrane region" description="Helical" evidence="2">
    <location>
        <begin position="412"/>
        <end position="434"/>
    </location>
</feature>
<evidence type="ECO:0000313" key="4">
    <source>
        <dbReference type="Proteomes" id="UP001500751"/>
    </source>
</evidence>
<feature type="transmembrane region" description="Helical" evidence="2">
    <location>
        <begin position="374"/>
        <end position="392"/>
    </location>
</feature>
<feature type="transmembrane region" description="Helical" evidence="2">
    <location>
        <begin position="441"/>
        <end position="458"/>
    </location>
</feature>
<protein>
    <recommendedName>
        <fullName evidence="5">Glycosyltransferase RgtA/B/C/D-like domain-containing protein</fullName>
    </recommendedName>
</protein>
<sequence length="693" mass="74366">METTVSPSTADREQERDRSLSDRIPRLPVSRLPPVLRTRGAAVAGLLAAAWILPLLAHLLHADLLILAAAGLGTASLLRVGSTLLDRLMITAGLLSGVLIVLGLLFSVWPWGLAPVPVGGTLLSLLVAVGAATGRRPRLPRRVLASDLIVLAAPVLSYRVESGPTAGKSFVKALAYTSSREDSFNHFALFDAARHVGGYPFLHGGASARFVMQGNQYTYPAGSHYLWALFDVFRRSTTTPDASVLAFTRYHQYEMLAMALACMAVVWSARWIAGPAMAGWRRVLICGTVGAMAVYGELSTLDWQGFDAEVLALGLLAVATAILVRPPRDVREQILLIGALMAGISFVYSLFAIFMGVGVLAAIAFYWRRLLRHWILVVVVAVVVLPISYIPFYEAKAHSGISTGPLFLQGGAYWAFSRAASVGFALIALSGLATRAGRRSPAWWVLTAFVAAACAIAVGSEWYGHSRIGQPGYYSSKMVEAAWVVSLCGFGAIGLFLKPAPRTERPRLGTRRLLDLPPAAAALAVALIFTRAVPLVPLDWQWGQPVPSGLTAGAVWQKGLIPSEWAKPTIAYAKALPLGDGVPTATIFSDNGHDNRHLTMFLAVLNGDLGLVDVEGLGGRGIDGLASVKLDPEDQLSDRTGVYLDRLEQWIREQPPGLRMAVSNRLVADALKAFAAQHPELRLAVVVVPRFTG</sequence>
<dbReference type="RefSeq" id="WP_344663774.1">
    <property type="nucleotide sequence ID" value="NZ_BAAAQN010000002.1"/>
</dbReference>
<evidence type="ECO:0008006" key="5">
    <source>
        <dbReference type="Google" id="ProtNLM"/>
    </source>
</evidence>
<feature type="compositionally biased region" description="Basic and acidic residues" evidence="1">
    <location>
        <begin position="10"/>
        <end position="20"/>
    </location>
</feature>
<feature type="transmembrane region" description="Helical" evidence="2">
    <location>
        <begin position="334"/>
        <end position="367"/>
    </location>
</feature>
<gene>
    <name evidence="3" type="ORF">GCM10009839_04660</name>
</gene>
<keyword evidence="2" id="KW-0812">Transmembrane</keyword>
<evidence type="ECO:0000313" key="3">
    <source>
        <dbReference type="EMBL" id="GAA2013089.1"/>
    </source>
</evidence>
<keyword evidence="2" id="KW-1133">Transmembrane helix</keyword>
<feature type="transmembrane region" description="Helical" evidence="2">
    <location>
        <begin position="115"/>
        <end position="134"/>
    </location>
</feature>
<feature type="transmembrane region" description="Helical" evidence="2">
    <location>
        <begin position="478"/>
        <end position="497"/>
    </location>
</feature>
<reference evidence="4" key="1">
    <citation type="journal article" date="2019" name="Int. J. Syst. Evol. Microbiol.">
        <title>The Global Catalogue of Microorganisms (GCM) 10K type strain sequencing project: providing services to taxonomists for standard genome sequencing and annotation.</title>
        <authorList>
            <consortium name="The Broad Institute Genomics Platform"/>
            <consortium name="The Broad Institute Genome Sequencing Center for Infectious Disease"/>
            <person name="Wu L."/>
            <person name="Ma J."/>
        </authorList>
    </citation>
    <scope>NUCLEOTIDE SEQUENCE [LARGE SCALE GENOMIC DNA]</scope>
    <source>
        <strain evidence="4">JCM 16014</strain>
    </source>
</reference>
<feature type="transmembrane region" description="Helical" evidence="2">
    <location>
        <begin position="88"/>
        <end position="109"/>
    </location>
</feature>
<organism evidence="3 4">
    <name type="scientific">Catenulispora yoronensis</name>
    <dbReference type="NCBI Taxonomy" id="450799"/>
    <lineage>
        <taxon>Bacteria</taxon>
        <taxon>Bacillati</taxon>
        <taxon>Actinomycetota</taxon>
        <taxon>Actinomycetes</taxon>
        <taxon>Catenulisporales</taxon>
        <taxon>Catenulisporaceae</taxon>
        <taxon>Catenulispora</taxon>
    </lineage>
</organism>
<feature type="transmembrane region" description="Helical" evidence="2">
    <location>
        <begin position="64"/>
        <end position="81"/>
    </location>
</feature>